<accession>A0ABR2JZ48</accession>
<evidence type="ECO:0000313" key="4">
    <source>
        <dbReference type="Proteomes" id="UP001470230"/>
    </source>
</evidence>
<evidence type="ECO:0000313" key="2">
    <source>
        <dbReference type="EMBL" id="KAK8834900.1"/>
    </source>
</evidence>
<feature type="region of interest" description="Disordered" evidence="1">
    <location>
        <begin position="281"/>
        <end position="302"/>
    </location>
</feature>
<dbReference type="Proteomes" id="UP001470230">
    <property type="component" value="Unassembled WGS sequence"/>
</dbReference>
<dbReference type="EMBL" id="JAPFFF010000008">
    <property type="protein sequence ID" value="KAK8884011.1"/>
    <property type="molecule type" value="Genomic_DNA"/>
</dbReference>
<sequence>MSSPGITIRQKESDAPKCPQYEQEDIHELYNQVLNRTISISSLPLAIQSKLMIPLSVAKTEALVGNEIDKAHEIQAFIDAIYNSTMRYYKMDPNQNTLRERFTENSVTTPSKLPFISTFKNPNSPEEQTVKYQADLQASEEYWKCEMQHFNELRGKDFKRLQNVHDTELQHMSRIPKIKVDSRPSSAFLSLKKKEAIMRKKKKFDDAEKLRDRAENVEFIQSKEQKERGERIMKHRVNILKEKQAFEKLTLEREWDAKLYKLKSEMNNEFRQKEKLIRSVRPASDRMSRSLPVSKLALPSLT</sequence>
<reference evidence="3 4" key="1">
    <citation type="submission" date="2024-04" db="EMBL/GenBank/DDBJ databases">
        <title>Tritrichomonas musculus Genome.</title>
        <authorList>
            <person name="Alves-Ferreira E."/>
            <person name="Grigg M."/>
            <person name="Lorenzi H."/>
            <person name="Galac M."/>
        </authorList>
    </citation>
    <scope>NUCLEOTIDE SEQUENCE [LARGE SCALE GENOMIC DNA]</scope>
    <source>
        <strain evidence="3 4">EAF2021</strain>
    </source>
</reference>
<organism evidence="3 4">
    <name type="scientific">Tritrichomonas musculus</name>
    <dbReference type="NCBI Taxonomy" id="1915356"/>
    <lineage>
        <taxon>Eukaryota</taxon>
        <taxon>Metamonada</taxon>
        <taxon>Parabasalia</taxon>
        <taxon>Tritrichomonadida</taxon>
        <taxon>Tritrichomonadidae</taxon>
        <taxon>Tritrichomonas</taxon>
    </lineage>
</organism>
<evidence type="ECO:0000256" key="1">
    <source>
        <dbReference type="SAM" id="MobiDB-lite"/>
    </source>
</evidence>
<name>A0ABR2JZ48_9EUKA</name>
<evidence type="ECO:0000313" key="3">
    <source>
        <dbReference type="EMBL" id="KAK8884011.1"/>
    </source>
</evidence>
<gene>
    <name evidence="2" type="ORF">M9Y10_021008</name>
    <name evidence="3" type="ORF">M9Y10_043114</name>
</gene>
<proteinExistence type="predicted"/>
<keyword evidence="4" id="KW-1185">Reference proteome</keyword>
<dbReference type="EMBL" id="JAPFFF010000274">
    <property type="protein sequence ID" value="KAK8834900.1"/>
    <property type="molecule type" value="Genomic_DNA"/>
</dbReference>
<comment type="caution">
    <text evidence="3">The sequence shown here is derived from an EMBL/GenBank/DDBJ whole genome shotgun (WGS) entry which is preliminary data.</text>
</comment>
<protein>
    <submittedName>
        <fullName evidence="3">Uncharacterized protein</fullName>
    </submittedName>
</protein>